<dbReference type="RefSeq" id="WP_012631474.1">
    <property type="nucleotide sequence ID" value="NC_011891.1"/>
</dbReference>
<evidence type="ECO:0000313" key="4">
    <source>
        <dbReference type="EMBL" id="ACL63380.1"/>
    </source>
</evidence>
<dbReference type="PANTHER" id="PTHR30461:SF2">
    <property type="entry name" value="SERINE RECOMBINASE PINE-RELATED"/>
    <property type="match status" value="1"/>
</dbReference>
<dbReference type="InterPro" id="IPR036162">
    <property type="entry name" value="Resolvase-like_N_sf"/>
</dbReference>
<dbReference type="AlphaFoldDB" id="B8J6Z9"/>
<organism evidence="4 5">
    <name type="scientific">Anaeromyxobacter dehalogenans (strain ATCC BAA-258 / DSM 21875 / 2CP-1)</name>
    <dbReference type="NCBI Taxonomy" id="455488"/>
    <lineage>
        <taxon>Bacteria</taxon>
        <taxon>Pseudomonadati</taxon>
        <taxon>Myxococcota</taxon>
        <taxon>Myxococcia</taxon>
        <taxon>Myxococcales</taxon>
        <taxon>Cystobacterineae</taxon>
        <taxon>Anaeromyxobacteraceae</taxon>
        <taxon>Anaeromyxobacter</taxon>
    </lineage>
</organism>
<keyword evidence="1" id="KW-0238">DNA-binding</keyword>
<evidence type="ECO:0000259" key="3">
    <source>
        <dbReference type="PROSITE" id="PS51736"/>
    </source>
</evidence>
<name>B8J6Z9_ANAD2</name>
<feature type="domain" description="Resolvase/invertase-type recombinase catalytic" evidence="3">
    <location>
        <begin position="6"/>
        <end position="150"/>
    </location>
</feature>
<dbReference type="Pfam" id="PF00239">
    <property type="entry name" value="Resolvase"/>
    <property type="match status" value="1"/>
</dbReference>
<accession>B8J6Z9</accession>
<dbReference type="GO" id="GO:0003677">
    <property type="term" value="F:DNA binding"/>
    <property type="evidence" value="ECO:0007669"/>
    <property type="project" value="UniProtKB-KW"/>
</dbReference>
<protein>
    <submittedName>
        <fullName evidence="4">Resolvase domain protein</fullName>
    </submittedName>
</protein>
<dbReference type="PROSITE" id="PS51736">
    <property type="entry name" value="RECOMBINASES_3"/>
    <property type="match status" value="1"/>
</dbReference>
<dbReference type="InterPro" id="IPR006119">
    <property type="entry name" value="Resolv_N"/>
</dbReference>
<dbReference type="SMART" id="SM00857">
    <property type="entry name" value="Resolvase"/>
    <property type="match status" value="1"/>
</dbReference>
<evidence type="ECO:0000313" key="5">
    <source>
        <dbReference type="Proteomes" id="UP000007089"/>
    </source>
</evidence>
<dbReference type="EMBL" id="CP001359">
    <property type="protein sequence ID" value="ACL63380.1"/>
    <property type="molecule type" value="Genomic_DNA"/>
</dbReference>
<evidence type="ECO:0000256" key="1">
    <source>
        <dbReference type="ARBA" id="ARBA00023125"/>
    </source>
</evidence>
<dbReference type="InterPro" id="IPR050639">
    <property type="entry name" value="SSR_resolvase"/>
</dbReference>
<proteinExistence type="predicted"/>
<dbReference type="KEGG" id="acp:A2cp1_0019"/>
<reference evidence="4" key="1">
    <citation type="submission" date="2009-01" db="EMBL/GenBank/DDBJ databases">
        <title>Complete sequence of Anaeromyxobacter dehalogenans 2CP-1.</title>
        <authorList>
            <consortium name="US DOE Joint Genome Institute"/>
            <person name="Lucas S."/>
            <person name="Copeland A."/>
            <person name="Lapidus A."/>
            <person name="Glavina del Rio T."/>
            <person name="Dalin E."/>
            <person name="Tice H."/>
            <person name="Bruce D."/>
            <person name="Goodwin L."/>
            <person name="Pitluck S."/>
            <person name="Saunders E."/>
            <person name="Brettin T."/>
            <person name="Detter J.C."/>
            <person name="Han C."/>
            <person name="Larimer F."/>
            <person name="Land M."/>
            <person name="Hauser L."/>
            <person name="Kyrpides N."/>
            <person name="Ovchinnikova G."/>
            <person name="Beliaev A.S."/>
            <person name="Richardson P."/>
        </authorList>
    </citation>
    <scope>NUCLEOTIDE SEQUENCE</scope>
    <source>
        <strain evidence="4">2CP-1</strain>
    </source>
</reference>
<keyword evidence="5" id="KW-1185">Reference proteome</keyword>
<gene>
    <name evidence="4" type="ordered locus">A2cp1_0019</name>
</gene>
<dbReference type="GO" id="GO:0000150">
    <property type="term" value="F:DNA strand exchange activity"/>
    <property type="evidence" value="ECO:0007669"/>
    <property type="project" value="InterPro"/>
</dbReference>
<dbReference type="PANTHER" id="PTHR30461">
    <property type="entry name" value="DNA-INVERTASE FROM LAMBDOID PROPHAGE"/>
    <property type="match status" value="1"/>
</dbReference>
<dbReference type="HOGENOM" id="CLU_010686_8_2_7"/>
<dbReference type="SUPFAM" id="SSF53041">
    <property type="entry name" value="Resolvase-like"/>
    <property type="match status" value="1"/>
</dbReference>
<sequence length="195" mass="21412">MNNPARIATYHRVSTLDQNASLAREELRGAAARLGGEVVLDMEETGSGARNDRPGLQRLMEAARRGKLDAVVVWKLDRFGRSALDVLANIRDLDAAGVRFIAITQGIDIRPGGDAMSRLILGVLASVAEFERDLIRERTKLGIQKARAAGKRIGRPQVARPERVQVQRLREEGHSWREVAEALGCSTWAARQVAA</sequence>
<keyword evidence="2" id="KW-0233">DNA recombination</keyword>
<evidence type="ECO:0000256" key="2">
    <source>
        <dbReference type="ARBA" id="ARBA00023172"/>
    </source>
</evidence>
<dbReference type="Proteomes" id="UP000007089">
    <property type="component" value="Chromosome"/>
</dbReference>
<dbReference type="CDD" id="cd03768">
    <property type="entry name" value="SR_ResInv"/>
    <property type="match status" value="1"/>
</dbReference>
<dbReference type="Gene3D" id="3.40.50.1390">
    <property type="entry name" value="Resolvase, N-terminal catalytic domain"/>
    <property type="match status" value="1"/>
</dbReference>